<accession>A0AAN7UZ11</accession>
<evidence type="ECO:0000256" key="1">
    <source>
        <dbReference type="SAM" id="MobiDB-lite"/>
    </source>
</evidence>
<gene>
    <name evidence="2" type="ORF">RRF57_006184</name>
</gene>
<feature type="compositionally biased region" description="Basic residues" evidence="1">
    <location>
        <begin position="495"/>
        <end position="505"/>
    </location>
</feature>
<keyword evidence="3" id="KW-1185">Reference proteome</keyword>
<evidence type="ECO:0008006" key="4">
    <source>
        <dbReference type="Google" id="ProtNLM"/>
    </source>
</evidence>
<sequence>MKQIKSWPVMLSLEKGTQRLSKAMVLWLRKKPKRPRKGRHPAWPGYTGAGTKLKFELEFKAYLSQCLVENTVLSSYPMPDDRNLTPIQLAARAKIISMWSTVKDRKEHLNTLELNKFTRLFDEFFFFGIMTKNGLLPRLKAKMWEMTPKNLTKHRMKYKKGGDTRISWGFTYERYLRGLGPFANIQITGASFYEKDSNEVNAHFFLETLIHEMVHAYIHLYLCNCAECFKDLPNTAGVAGHGKTFVLLLSCIDWTLRSWGVGLSGLILTMIKDPDHPGTAPPQCLNEVRGLYYRELAHCKMLKDLAAKKANDEENDEENDEANDETSITPVPSSPPSPTPQSTEGAVPPERTEPMLMENLSNLVFKDFQFNELREFTERDPGASVYITSITDVQGGVTRVDLEKLVETGDLVQEMIARQNTLGNMKAWMKRNLDWGKLRNKASHFHWLRKSGEESEAEPNNVDNTDEVNNTGEAGEADGTDEANNIGKANSIPKAKAKPTTRTRPKHEESLVLCIPVPPPIHHLPTLVEEEFI</sequence>
<proteinExistence type="predicted"/>
<evidence type="ECO:0000313" key="2">
    <source>
        <dbReference type="EMBL" id="KAK5630469.1"/>
    </source>
</evidence>
<feature type="region of interest" description="Disordered" evidence="1">
    <location>
        <begin position="451"/>
        <end position="508"/>
    </location>
</feature>
<organism evidence="2 3">
    <name type="scientific">Xylaria bambusicola</name>
    <dbReference type="NCBI Taxonomy" id="326684"/>
    <lineage>
        <taxon>Eukaryota</taxon>
        <taxon>Fungi</taxon>
        <taxon>Dikarya</taxon>
        <taxon>Ascomycota</taxon>
        <taxon>Pezizomycotina</taxon>
        <taxon>Sordariomycetes</taxon>
        <taxon>Xylariomycetidae</taxon>
        <taxon>Xylariales</taxon>
        <taxon>Xylariaceae</taxon>
        <taxon>Xylaria</taxon>
    </lineage>
</organism>
<protein>
    <recommendedName>
        <fullName evidence="4">SprT-like domain-containing protein</fullName>
    </recommendedName>
</protein>
<dbReference type="AlphaFoldDB" id="A0AAN7UZ11"/>
<dbReference type="EMBL" id="JAWHQM010000016">
    <property type="protein sequence ID" value="KAK5630469.1"/>
    <property type="molecule type" value="Genomic_DNA"/>
</dbReference>
<feature type="region of interest" description="Disordered" evidence="1">
    <location>
        <begin position="310"/>
        <end position="349"/>
    </location>
</feature>
<feature type="compositionally biased region" description="Low complexity" evidence="1">
    <location>
        <begin position="458"/>
        <end position="471"/>
    </location>
</feature>
<dbReference type="Proteomes" id="UP001305414">
    <property type="component" value="Unassembled WGS sequence"/>
</dbReference>
<name>A0AAN7UZ11_9PEZI</name>
<comment type="caution">
    <text evidence="2">The sequence shown here is derived from an EMBL/GenBank/DDBJ whole genome shotgun (WGS) entry which is preliminary data.</text>
</comment>
<feature type="compositionally biased region" description="Acidic residues" evidence="1">
    <location>
        <begin position="313"/>
        <end position="324"/>
    </location>
</feature>
<reference evidence="2 3" key="1">
    <citation type="submission" date="2023-10" db="EMBL/GenBank/DDBJ databases">
        <title>Draft genome sequence of Xylaria bambusicola isolate GMP-LS, the root and basal stem rot pathogen of sugarcane in Indonesia.</title>
        <authorList>
            <person name="Selvaraj P."/>
            <person name="Muralishankar V."/>
            <person name="Muruganantham S."/>
            <person name="Sp S."/>
            <person name="Haryani S."/>
            <person name="Lau K.J.X."/>
            <person name="Naqvi N.I."/>
        </authorList>
    </citation>
    <scope>NUCLEOTIDE SEQUENCE [LARGE SCALE GENOMIC DNA]</scope>
    <source>
        <strain evidence="2">GMP-LS</strain>
    </source>
</reference>
<evidence type="ECO:0000313" key="3">
    <source>
        <dbReference type="Proteomes" id="UP001305414"/>
    </source>
</evidence>